<evidence type="ECO:0000313" key="2">
    <source>
        <dbReference type="EMBL" id="KAH3859906.1"/>
    </source>
</evidence>
<keyword evidence="3" id="KW-1185">Reference proteome</keyword>
<evidence type="ECO:0000313" key="3">
    <source>
        <dbReference type="Proteomes" id="UP000828390"/>
    </source>
</evidence>
<feature type="region of interest" description="Disordered" evidence="1">
    <location>
        <begin position="1"/>
        <end position="24"/>
    </location>
</feature>
<name>A0A9D4R9C7_DREPO</name>
<reference evidence="2" key="2">
    <citation type="submission" date="2020-11" db="EMBL/GenBank/DDBJ databases">
        <authorList>
            <person name="McCartney M.A."/>
            <person name="Auch B."/>
            <person name="Kono T."/>
            <person name="Mallez S."/>
            <person name="Becker A."/>
            <person name="Gohl D.M."/>
            <person name="Silverstein K.A.T."/>
            <person name="Koren S."/>
            <person name="Bechman K.B."/>
            <person name="Herman A."/>
            <person name="Abrahante J.E."/>
            <person name="Garbe J."/>
        </authorList>
    </citation>
    <scope>NUCLEOTIDE SEQUENCE</scope>
    <source>
        <strain evidence="2">Duluth1</strain>
        <tissue evidence="2">Whole animal</tissue>
    </source>
</reference>
<organism evidence="2 3">
    <name type="scientific">Dreissena polymorpha</name>
    <name type="common">Zebra mussel</name>
    <name type="synonym">Mytilus polymorpha</name>
    <dbReference type="NCBI Taxonomy" id="45954"/>
    <lineage>
        <taxon>Eukaryota</taxon>
        <taxon>Metazoa</taxon>
        <taxon>Spiralia</taxon>
        <taxon>Lophotrochozoa</taxon>
        <taxon>Mollusca</taxon>
        <taxon>Bivalvia</taxon>
        <taxon>Autobranchia</taxon>
        <taxon>Heteroconchia</taxon>
        <taxon>Euheterodonta</taxon>
        <taxon>Imparidentia</taxon>
        <taxon>Neoheterodontei</taxon>
        <taxon>Myida</taxon>
        <taxon>Dreissenoidea</taxon>
        <taxon>Dreissenidae</taxon>
        <taxon>Dreissena</taxon>
    </lineage>
</organism>
<sequence length="52" mass="5964">MQDINYSGNHCEIQSAEPQYIDKDHVDPEIINTLEGRTKAQSDSDLWNNVCK</sequence>
<protein>
    <submittedName>
        <fullName evidence="2">Uncharacterized protein</fullName>
    </submittedName>
</protein>
<proteinExistence type="predicted"/>
<dbReference type="EMBL" id="JAIWYP010000003">
    <property type="protein sequence ID" value="KAH3859906.1"/>
    <property type="molecule type" value="Genomic_DNA"/>
</dbReference>
<evidence type="ECO:0000256" key="1">
    <source>
        <dbReference type="SAM" id="MobiDB-lite"/>
    </source>
</evidence>
<reference evidence="2" key="1">
    <citation type="journal article" date="2019" name="bioRxiv">
        <title>The Genome of the Zebra Mussel, Dreissena polymorpha: A Resource for Invasive Species Research.</title>
        <authorList>
            <person name="McCartney M.A."/>
            <person name="Auch B."/>
            <person name="Kono T."/>
            <person name="Mallez S."/>
            <person name="Zhang Y."/>
            <person name="Obille A."/>
            <person name="Becker A."/>
            <person name="Abrahante J.E."/>
            <person name="Garbe J."/>
            <person name="Badalamenti J.P."/>
            <person name="Herman A."/>
            <person name="Mangelson H."/>
            <person name="Liachko I."/>
            <person name="Sullivan S."/>
            <person name="Sone E.D."/>
            <person name="Koren S."/>
            <person name="Silverstein K.A.T."/>
            <person name="Beckman K.B."/>
            <person name="Gohl D.M."/>
        </authorList>
    </citation>
    <scope>NUCLEOTIDE SEQUENCE</scope>
    <source>
        <strain evidence="2">Duluth1</strain>
        <tissue evidence="2">Whole animal</tissue>
    </source>
</reference>
<comment type="caution">
    <text evidence="2">The sequence shown here is derived from an EMBL/GenBank/DDBJ whole genome shotgun (WGS) entry which is preliminary data.</text>
</comment>
<dbReference type="Proteomes" id="UP000828390">
    <property type="component" value="Unassembled WGS sequence"/>
</dbReference>
<accession>A0A9D4R9C7</accession>
<gene>
    <name evidence="2" type="ORF">DPMN_102727</name>
</gene>
<dbReference type="AlphaFoldDB" id="A0A9D4R9C7"/>